<organism evidence="2 3">
    <name type="scientific">Gemelliphila palaticanis</name>
    <dbReference type="NCBI Taxonomy" id="81950"/>
    <lineage>
        <taxon>Bacteria</taxon>
        <taxon>Bacillati</taxon>
        <taxon>Bacillota</taxon>
        <taxon>Bacilli</taxon>
        <taxon>Bacillales</taxon>
        <taxon>Gemellaceae</taxon>
        <taxon>Gemelliphila</taxon>
    </lineage>
</organism>
<evidence type="ECO:0000313" key="3">
    <source>
        <dbReference type="Proteomes" id="UP000531840"/>
    </source>
</evidence>
<evidence type="ECO:0000259" key="1">
    <source>
        <dbReference type="Pfam" id="PF04389"/>
    </source>
</evidence>
<dbReference type="Proteomes" id="UP000531840">
    <property type="component" value="Unassembled WGS sequence"/>
</dbReference>
<keyword evidence="3" id="KW-1185">Reference proteome</keyword>
<dbReference type="Gene3D" id="3.40.630.10">
    <property type="entry name" value="Zn peptidases"/>
    <property type="match status" value="1"/>
</dbReference>
<dbReference type="RefSeq" id="WP_179940752.1">
    <property type="nucleotide sequence ID" value="NZ_JACBYF010000004.1"/>
</dbReference>
<dbReference type="Gene3D" id="3.50.30.30">
    <property type="match status" value="1"/>
</dbReference>
<feature type="domain" description="Peptidase M28" evidence="1">
    <location>
        <begin position="230"/>
        <end position="426"/>
    </location>
</feature>
<dbReference type="PANTHER" id="PTHR10404">
    <property type="entry name" value="N-ACETYLATED-ALPHA-LINKED ACIDIC DIPEPTIDASE"/>
    <property type="match status" value="1"/>
</dbReference>
<dbReference type="SUPFAM" id="SSF53187">
    <property type="entry name" value="Zn-dependent exopeptidases"/>
    <property type="match status" value="1"/>
</dbReference>
<protein>
    <submittedName>
        <fullName evidence="2">M28 family peptidase</fullName>
    </submittedName>
</protein>
<gene>
    <name evidence="2" type="ORF">HZY85_03035</name>
</gene>
<dbReference type="InterPro" id="IPR007484">
    <property type="entry name" value="Peptidase_M28"/>
</dbReference>
<reference evidence="2 3" key="1">
    <citation type="submission" date="2020-07" db="EMBL/GenBank/DDBJ databases">
        <title>MOT database genomes.</title>
        <authorList>
            <person name="Joseph S."/>
            <person name="Aduse-Opoku J."/>
            <person name="Hashim A."/>
            <person name="Wade W."/>
            <person name="Curtis M."/>
        </authorList>
    </citation>
    <scope>NUCLEOTIDE SEQUENCE [LARGE SCALE GENOMIC DNA]</scope>
    <source>
        <strain evidence="2 3">CIP 106318</strain>
    </source>
</reference>
<evidence type="ECO:0000313" key="2">
    <source>
        <dbReference type="EMBL" id="NYS47170.1"/>
    </source>
</evidence>
<dbReference type="InterPro" id="IPR039373">
    <property type="entry name" value="Peptidase_M28B"/>
</dbReference>
<name>A0ABX2T1T9_9BACL</name>
<dbReference type="EMBL" id="JACBYF010000004">
    <property type="protein sequence ID" value="NYS47170.1"/>
    <property type="molecule type" value="Genomic_DNA"/>
</dbReference>
<dbReference type="SUPFAM" id="SSF52025">
    <property type="entry name" value="PA domain"/>
    <property type="match status" value="1"/>
</dbReference>
<dbReference type="InterPro" id="IPR046450">
    <property type="entry name" value="PA_dom_sf"/>
</dbReference>
<dbReference type="Pfam" id="PF04389">
    <property type="entry name" value="Peptidase_M28"/>
    <property type="match status" value="1"/>
</dbReference>
<proteinExistence type="predicted"/>
<accession>A0ABX2T1T9</accession>
<dbReference type="PANTHER" id="PTHR10404:SF46">
    <property type="entry name" value="VACUOLAR PROTEIN SORTING-ASSOCIATED PROTEIN 70"/>
    <property type="match status" value="1"/>
</dbReference>
<sequence>MSNIYINKLNNYVEKINTGYSFDISKSLLKYKTNKDLGYRTAGSKAEHEAAEYLFTEMIKLGLTNVKKEKFYLDGWTFEKAEMTFNYEGKYNNFILGGYQTNFDTKGKKKYEIVYLNKGTKKDYREIDIKDKLVLIDINQKDEWWVNYPALQANYKGAAGVIVAQSEGFSEVNDDALNANDIIGPDYAHILSITNRDANILKEILFSNNNSFEVYLDVKSSVEKNTIAYNVTGEIEGEDKDSYIIYSSHYDAYFDGFQDNATAVGIMYGIAKAFVDSGYKPKRTLIFTALAAEEWGTSNTRYDWSTGAYNEVFNINRHWQGKAVLNINFELPAFLHNPFDEITAGYELEEYLNNFVNTIPAVKDAYTESTKVLTPLTTWADDWSFSIGGIPAVRNDFTSSKFRETHYHTNFDNVDTYNERVFYHHHLLYGALAINYDMLAVAPLDFTNTISKIKSSLLEYKNVINTSNNDLIVLLDKLLIKLSTLTSNIGQTNKDYLKLIYEDIDKANVFYNNSQELNKKVLSLFRYFQDNFLRLNWEDEPIFPHEQLCKNINNLNNAINSLEKNDINKAYDYIFQIDNNYLAYNFDKFVWDYFNNYVLDASPEKLMWGNGRIVSHCDLYELINLLDNNKNTDYTIEIDMLKGKLEEEYKKLDNILIEEINNLNKVFDLI</sequence>
<comment type="caution">
    <text evidence="2">The sequence shown here is derived from an EMBL/GenBank/DDBJ whole genome shotgun (WGS) entry which is preliminary data.</text>
</comment>